<dbReference type="Proteomes" id="UP000027222">
    <property type="component" value="Unassembled WGS sequence"/>
</dbReference>
<sequence>MLVWIGFYGEAHETAAPWFYRTNYNQLVFKALGHLGNMCITAFVALLILVPLGIARHQRIDFQETDDGEIHVEPINLKTITTWIISWLTTFTIFEAGLLWGTRPAERRRTATIITRLMSRLLLLLYLWAMMWMVLLLWLQTSREALGCLITVLGRFGITKLLVGEVILHGYDEDSPLKYQASNGLFAFCLTCAPVTIVVWKTTTTTFINSQAMSTAV</sequence>
<keyword evidence="3" id="KW-1185">Reference proteome</keyword>
<dbReference type="EMBL" id="KL142368">
    <property type="protein sequence ID" value="KDR84388.1"/>
    <property type="molecule type" value="Genomic_DNA"/>
</dbReference>
<feature type="transmembrane region" description="Helical" evidence="1">
    <location>
        <begin position="31"/>
        <end position="54"/>
    </location>
</feature>
<gene>
    <name evidence="2" type="ORF">GALMADRAFT_711168</name>
</gene>
<dbReference type="HOGENOM" id="CLU_1272375_0_0_1"/>
<keyword evidence="1" id="KW-1133">Transmembrane helix</keyword>
<dbReference type="AlphaFoldDB" id="A0A067TZ87"/>
<evidence type="ECO:0000313" key="2">
    <source>
        <dbReference type="EMBL" id="KDR84388.1"/>
    </source>
</evidence>
<keyword evidence="1" id="KW-0812">Transmembrane</keyword>
<proteinExistence type="predicted"/>
<organism evidence="2 3">
    <name type="scientific">Galerina marginata (strain CBS 339.88)</name>
    <dbReference type="NCBI Taxonomy" id="685588"/>
    <lineage>
        <taxon>Eukaryota</taxon>
        <taxon>Fungi</taxon>
        <taxon>Dikarya</taxon>
        <taxon>Basidiomycota</taxon>
        <taxon>Agaricomycotina</taxon>
        <taxon>Agaricomycetes</taxon>
        <taxon>Agaricomycetidae</taxon>
        <taxon>Agaricales</taxon>
        <taxon>Agaricineae</taxon>
        <taxon>Strophariaceae</taxon>
        <taxon>Galerina</taxon>
    </lineage>
</organism>
<reference evidence="3" key="1">
    <citation type="journal article" date="2014" name="Proc. Natl. Acad. Sci. U.S.A.">
        <title>Extensive sampling of basidiomycete genomes demonstrates inadequacy of the white-rot/brown-rot paradigm for wood decay fungi.</title>
        <authorList>
            <person name="Riley R."/>
            <person name="Salamov A.A."/>
            <person name="Brown D.W."/>
            <person name="Nagy L.G."/>
            <person name="Floudas D."/>
            <person name="Held B.W."/>
            <person name="Levasseur A."/>
            <person name="Lombard V."/>
            <person name="Morin E."/>
            <person name="Otillar R."/>
            <person name="Lindquist E.A."/>
            <person name="Sun H."/>
            <person name="LaButti K.M."/>
            <person name="Schmutz J."/>
            <person name="Jabbour D."/>
            <person name="Luo H."/>
            <person name="Baker S.E."/>
            <person name="Pisabarro A.G."/>
            <person name="Walton J.D."/>
            <person name="Blanchette R.A."/>
            <person name="Henrissat B."/>
            <person name="Martin F."/>
            <person name="Cullen D."/>
            <person name="Hibbett D.S."/>
            <person name="Grigoriev I.V."/>
        </authorList>
    </citation>
    <scope>NUCLEOTIDE SEQUENCE [LARGE SCALE GENOMIC DNA]</scope>
    <source>
        <strain evidence="3">CBS 339.88</strain>
    </source>
</reference>
<accession>A0A067TZ87</accession>
<feature type="transmembrane region" description="Helical" evidence="1">
    <location>
        <begin position="121"/>
        <end position="139"/>
    </location>
</feature>
<evidence type="ECO:0000313" key="3">
    <source>
        <dbReference type="Proteomes" id="UP000027222"/>
    </source>
</evidence>
<keyword evidence="1" id="KW-0472">Membrane</keyword>
<evidence type="ECO:0000256" key="1">
    <source>
        <dbReference type="SAM" id="Phobius"/>
    </source>
</evidence>
<feature type="transmembrane region" description="Helical" evidence="1">
    <location>
        <begin position="80"/>
        <end position="100"/>
    </location>
</feature>
<name>A0A067TZ87_GALM3</name>
<protein>
    <submittedName>
        <fullName evidence="2">Uncharacterized protein</fullName>
    </submittedName>
</protein>